<proteinExistence type="predicted"/>
<dbReference type="EMBL" id="CM007383">
    <property type="protein sequence ID" value="ONK76672.1"/>
    <property type="molecule type" value="Genomic_DNA"/>
</dbReference>
<dbReference type="Pfam" id="PF03478">
    <property type="entry name" value="Beta-prop_KIB1-4"/>
    <property type="match status" value="1"/>
</dbReference>
<evidence type="ECO:0000259" key="1">
    <source>
        <dbReference type="Pfam" id="PF03478"/>
    </source>
</evidence>
<accession>A0A5P1FEY6</accession>
<feature type="domain" description="KIB1-4 beta-propeller" evidence="1">
    <location>
        <begin position="11"/>
        <end position="106"/>
    </location>
</feature>
<dbReference type="InterPro" id="IPR051304">
    <property type="entry name" value="SCF_F-box_domain"/>
</dbReference>
<keyword evidence="3" id="KW-1185">Reference proteome</keyword>
<protein>
    <recommendedName>
        <fullName evidence="1">KIB1-4 beta-propeller domain-containing protein</fullName>
    </recommendedName>
</protein>
<dbReference type="Proteomes" id="UP000243459">
    <property type="component" value="Chromosome 3"/>
</dbReference>
<reference evidence="3" key="1">
    <citation type="journal article" date="2017" name="Nat. Commun.">
        <title>The asparagus genome sheds light on the origin and evolution of a young Y chromosome.</title>
        <authorList>
            <person name="Harkess A."/>
            <person name="Zhou J."/>
            <person name="Xu C."/>
            <person name="Bowers J.E."/>
            <person name="Van der Hulst R."/>
            <person name="Ayyampalayam S."/>
            <person name="Mercati F."/>
            <person name="Riccardi P."/>
            <person name="McKain M.R."/>
            <person name="Kakrana A."/>
            <person name="Tang H."/>
            <person name="Ray J."/>
            <person name="Groenendijk J."/>
            <person name="Arikit S."/>
            <person name="Mathioni S.M."/>
            <person name="Nakano M."/>
            <person name="Shan H."/>
            <person name="Telgmann-Rauber A."/>
            <person name="Kanno A."/>
            <person name="Yue Z."/>
            <person name="Chen H."/>
            <person name="Li W."/>
            <person name="Chen Y."/>
            <person name="Xu X."/>
            <person name="Zhang Y."/>
            <person name="Luo S."/>
            <person name="Chen H."/>
            <person name="Gao J."/>
            <person name="Mao Z."/>
            <person name="Pires J.C."/>
            <person name="Luo M."/>
            <person name="Kudrna D."/>
            <person name="Wing R.A."/>
            <person name="Meyers B.C."/>
            <person name="Yi K."/>
            <person name="Kong H."/>
            <person name="Lavrijsen P."/>
            <person name="Sunseri F."/>
            <person name="Falavigna A."/>
            <person name="Ye Y."/>
            <person name="Leebens-Mack J.H."/>
            <person name="Chen G."/>
        </authorList>
    </citation>
    <scope>NUCLEOTIDE SEQUENCE [LARGE SCALE GENOMIC DNA]</scope>
    <source>
        <strain evidence="3">cv. DH0086</strain>
    </source>
</reference>
<gene>
    <name evidence="2" type="ORF">A4U43_C03F30830</name>
</gene>
<evidence type="ECO:0000313" key="2">
    <source>
        <dbReference type="EMBL" id="ONK76672.1"/>
    </source>
</evidence>
<name>A0A5P1FEY6_ASPOF</name>
<dbReference type="AlphaFoldDB" id="A0A5P1FEY6"/>
<dbReference type="Gramene" id="ONK76672">
    <property type="protein sequence ID" value="ONK76672"/>
    <property type="gene ID" value="A4U43_C03F30830"/>
</dbReference>
<organism evidence="2 3">
    <name type="scientific">Asparagus officinalis</name>
    <name type="common">Garden asparagus</name>
    <dbReference type="NCBI Taxonomy" id="4686"/>
    <lineage>
        <taxon>Eukaryota</taxon>
        <taxon>Viridiplantae</taxon>
        <taxon>Streptophyta</taxon>
        <taxon>Embryophyta</taxon>
        <taxon>Tracheophyta</taxon>
        <taxon>Spermatophyta</taxon>
        <taxon>Magnoliopsida</taxon>
        <taxon>Liliopsida</taxon>
        <taxon>Asparagales</taxon>
        <taxon>Asparagaceae</taxon>
        <taxon>Asparagoideae</taxon>
        <taxon>Asparagus</taxon>
    </lineage>
</organism>
<sequence>MTGCKASMSDKLLVESAAGDQIFMLDFPIDKEKLDVIRIDLHDLESAVLEPVIVNDLGDNIFFASLRATFSVSAARFPELRRNCIYFCGYIPFPQFIDEYDVGVFDLKDESTKPLPNFTSSVGSSPIWIIPTPQ</sequence>
<evidence type="ECO:0000313" key="3">
    <source>
        <dbReference type="Proteomes" id="UP000243459"/>
    </source>
</evidence>
<dbReference type="PANTHER" id="PTHR47123">
    <property type="entry name" value="F-BOX PROTEIN SKIP23"/>
    <property type="match status" value="1"/>
</dbReference>
<dbReference type="InterPro" id="IPR005174">
    <property type="entry name" value="KIB1-4_b-propeller"/>
</dbReference>
<dbReference type="PANTHER" id="PTHR47123:SF15">
    <property type="entry name" value="F-BOX PROTEIN SKIP23"/>
    <property type="match status" value="1"/>
</dbReference>